<organism evidence="1 2">
    <name type="scientific">Scophthalmus maximus</name>
    <name type="common">Turbot</name>
    <name type="synonym">Psetta maxima</name>
    <dbReference type="NCBI Taxonomy" id="52904"/>
    <lineage>
        <taxon>Eukaryota</taxon>
        <taxon>Metazoa</taxon>
        <taxon>Chordata</taxon>
        <taxon>Craniata</taxon>
        <taxon>Vertebrata</taxon>
        <taxon>Euteleostomi</taxon>
        <taxon>Actinopterygii</taxon>
        <taxon>Neopterygii</taxon>
        <taxon>Teleostei</taxon>
        <taxon>Neoteleostei</taxon>
        <taxon>Acanthomorphata</taxon>
        <taxon>Carangaria</taxon>
        <taxon>Pleuronectiformes</taxon>
        <taxon>Pleuronectoidei</taxon>
        <taxon>Scophthalmidae</taxon>
        <taxon>Scophthalmus</taxon>
    </lineage>
</organism>
<accession>A0A2U9CBC2</accession>
<proteinExistence type="predicted"/>
<evidence type="ECO:0000313" key="2">
    <source>
        <dbReference type="Proteomes" id="UP000246464"/>
    </source>
</evidence>
<protein>
    <submittedName>
        <fullName evidence="1">Uncharacterized protein</fullName>
    </submittedName>
</protein>
<reference evidence="1 2" key="1">
    <citation type="submission" date="2017-12" db="EMBL/GenBank/DDBJ databases">
        <title>Integrating genomic resources of turbot (Scophthalmus maximus) in depth evaluation of genetic and physical mapping variation across individuals.</title>
        <authorList>
            <person name="Martinez P."/>
        </authorList>
    </citation>
    <scope>NUCLEOTIDE SEQUENCE [LARGE SCALE GENOMIC DNA]</scope>
</reference>
<gene>
    <name evidence="1" type="ORF">SMAX5B_018315</name>
</gene>
<sequence>MFLQGPGTVGLGSWLSVAGTQGAEVIPEADGEQKVEATIGTFVQPVPAEVLLVTQGSVLVAPKSMFLCTTSAVTEEA</sequence>
<keyword evidence="2" id="KW-1185">Reference proteome</keyword>
<evidence type="ECO:0000313" key="1">
    <source>
        <dbReference type="EMBL" id="AWP12949.1"/>
    </source>
</evidence>
<name>A0A2U9CBC2_SCOMX</name>
<dbReference type="AlphaFoldDB" id="A0A2U9CBC2"/>
<dbReference type="Proteomes" id="UP000246464">
    <property type="component" value="Chromosome 14"/>
</dbReference>
<dbReference type="EMBL" id="CP026256">
    <property type="protein sequence ID" value="AWP12949.1"/>
    <property type="molecule type" value="Genomic_DNA"/>
</dbReference>